<dbReference type="Pfam" id="PF04290">
    <property type="entry name" value="DctQ"/>
    <property type="match status" value="1"/>
</dbReference>
<reference evidence="12" key="1">
    <citation type="submission" date="2017-05" db="EMBL/GenBank/DDBJ databases">
        <authorList>
            <person name="Sharma S."/>
            <person name="Sidhu C."/>
            <person name="Pinnaka A.K."/>
        </authorList>
    </citation>
    <scope>NUCLEOTIDE SEQUENCE [LARGE SCALE GENOMIC DNA]</scope>
    <source>
        <strain evidence="12">AK93</strain>
    </source>
</reference>
<gene>
    <name evidence="11" type="ORF">CAL65_18050</name>
</gene>
<dbReference type="AlphaFoldDB" id="A0A3E0WLN2"/>
<comment type="function">
    <text evidence="9">Part of the tripartite ATP-independent periplasmic (TRAP) transport system.</text>
</comment>
<protein>
    <recommendedName>
        <fullName evidence="9">TRAP transporter small permease protein</fullName>
    </recommendedName>
</protein>
<evidence type="ECO:0000259" key="10">
    <source>
        <dbReference type="Pfam" id="PF04290"/>
    </source>
</evidence>
<keyword evidence="7 9" id="KW-0472">Membrane</keyword>
<evidence type="ECO:0000256" key="6">
    <source>
        <dbReference type="ARBA" id="ARBA00022989"/>
    </source>
</evidence>
<comment type="similarity">
    <text evidence="8 9">Belongs to the TRAP transporter small permease family.</text>
</comment>
<sequence>MQLLLLISRGIDAFTGAVGRLMGWAALLLVLIGVYNAITRYLGAMFGVQLAGNVWIETQTYLFNLIFLLGAAYLLSRDGHIRVDVLSSRFSARTRAWIDIVGTVFLLLPFCWLAIYYSWDYVLRSWAVLEQSPNPGGLPRYPIKTVIIVAFVLLMLQGVSEVIKRVAFLRGWRSTPTDAEGEKS</sequence>
<evidence type="ECO:0000256" key="2">
    <source>
        <dbReference type="ARBA" id="ARBA00022448"/>
    </source>
</evidence>
<dbReference type="GO" id="GO:0005886">
    <property type="term" value="C:plasma membrane"/>
    <property type="evidence" value="ECO:0007669"/>
    <property type="project" value="UniProtKB-SubCell"/>
</dbReference>
<feature type="domain" description="Tripartite ATP-independent periplasmic transporters DctQ component" evidence="10">
    <location>
        <begin position="29"/>
        <end position="166"/>
    </location>
</feature>
<organism evidence="11 12">
    <name type="scientific">Alkalilimnicola ehrlichii</name>
    <dbReference type="NCBI Taxonomy" id="351052"/>
    <lineage>
        <taxon>Bacteria</taxon>
        <taxon>Pseudomonadati</taxon>
        <taxon>Pseudomonadota</taxon>
        <taxon>Gammaproteobacteria</taxon>
        <taxon>Chromatiales</taxon>
        <taxon>Ectothiorhodospiraceae</taxon>
        <taxon>Alkalilimnicola</taxon>
    </lineage>
</organism>
<dbReference type="Proteomes" id="UP000256763">
    <property type="component" value="Unassembled WGS sequence"/>
</dbReference>
<evidence type="ECO:0000256" key="5">
    <source>
        <dbReference type="ARBA" id="ARBA00022692"/>
    </source>
</evidence>
<comment type="caution">
    <text evidence="11">The sequence shown here is derived from an EMBL/GenBank/DDBJ whole genome shotgun (WGS) entry which is preliminary data.</text>
</comment>
<dbReference type="InterPro" id="IPR007387">
    <property type="entry name" value="TRAP_DctQ"/>
</dbReference>
<dbReference type="InterPro" id="IPR055348">
    <property type="entry name" value="DctQ"/>
</dbReference>
<dbReference type="OrthoDB" id="9795655at2"/>
<dbReference type="RefSeq" id="WP_116303616.1">
    <property type="nucleotide sequence ID" value="NZ_NFZV01000024.1"/>
</dbReference>
<dbReference type="EMBL" id="NFZW01000023">
    <property type="protein sequence ID" value="RFA33123.1"/>
    <property type="molecule type" value="Genomic_DNA"/>
</dbReference>
<feature type="transmembrane region" description="Helical" evidence="9">
    <location>
        <begin position="141"/>
        <end position="163"/>
    </location>
</feature>
<keyword evidence="5 9" id="KW-0812">Transmembrane</keyword>
<name>A0A3E0WLN2_9GAMM</name>
<evidence type="ECO:0000256" key="7">
    <source>
        <dbReference type="ARBA" id="ARBA00023136"/>
    </source>
</evidence>
<evidence type="ECO:0000256" key="4">
    <source>
        <dbReference type="ARBA" id="ARBA00022519"/>
    </source>
</evidence>
<feature type="transmembrane region" description="Helical" evidence="9">
    <location>
        <begin position="96"/>
        <end position="119"/>
    </location>
</feature>
<evidence type="ECO:0000256" key="9">
    <source>
        <dbReference type="RuleBase" id="RU369079"/>
    </source>
</evidence>
<dbReference type="GO" id="GO:0022857">
    <property type="term" value="F:transmembrane transporter activity"/>
    <property type="evidence" value="ECO:0007669"/>
    <property type="project" value="UniProtKB-UniRule"/>
</dbReference>
<feature type="transmembrane region" description="Helical" evidence="9">
    <location>
        <begin position="58"/>
        <end position="75"/>
    </location>
</feature>
<keyword evidence="3" id="KW-1003">Cell membrane</keyword>
<dbReference type="PANTHER" id="PTHR35011">
    <property type="entry name" value="2,3-DIKETO-L-GULONATE TRAP TRANSPORTER SMALL PERMEASE PROTEIN YIAM"/>
    <property type="match status" value="1"/>
</dbReference>
<feature type="transmembrane region" description="Helical" evidence="9">
    <location>
        <begin position="21"/>
        <end position="38"/>
    </location>
</feature>
<evidence type="ECO:0000256" key="1">
    <source>
        <dbReference type="ARBA" id="ARBA00004429"/>
    </source>
</evidence>
<dbReference type="PANTHER" id="PTHR35011:SF4">
    <property type="entry name" value="SLL1102 PROTEIN"/>
    <property type="match status" value="1"/>
</dbReference>
<evidence type="ECO:0000313" key="11">
    <source>
        <dbReference type="EMBL" id="RFA33123.1"/>
    </source>
</evidence>
<evidence type="ECO:0000313" key="12">
    <source>
        <dbReference type="Proteomes" id="UP000256763"/>
    </source>
</evidence>
<keyword evidence="2 9" id="KW-0813">Transport</keyword>
<evidence type="ECO:0000256" key="3">
    <source>
        <dbReference type="ARBA" id="ARBA00022475"/>
    </source>
</evidence>
<keyword evidence="6 9" id="KW-1133">Transmembrane helix</keyword>
<comment type="subcellular location">
    <subcellularLocation>
        <location evidence="1 9">Cell inner membrane</location>
        <topology evidence="1 9">Multi-pass membrane protein</topology>
    </subcellularLocation>
</comment>
<keyword evidence="12" id="KW-1185">Reference proteome</keyword>
<keyword evidence="4 9" id="KW-0997">Cell inner membrane</keyword>
<accession>A0A3E0WLN2</accession>
<comment type="subunit">
    <text evidence="9">The complex comprises the extracytoplasmic solute receptor protein and the two transmembrane proteins.</text>
</comment>
<proteinExistence type="inferred from homology"/>
<evidence type="ECO:0000256" key="8">
    <source>
        <dbReference type="ARBA" id="ARBA00038436"/>
    </source>
</evidence>